<dbReference type="SUPFAM" id="SSF53335">
    <property type="entry name" value="S-adenosyl-L-methionine-dependent methyltransferases"/>
    <property type="match status" value="1"/>
</dbReference>
<comment type="caution">
    <text evidence="5">Lacks conserved residue(s) required for the propagation of feature annotation.</text>
</comment>
<evidence type="ECO:0000259" key="6">
    <source>
        <dbReference type="SMART" id="SM00650"/>
    </source>
</evidence>
<evidence type="ECO:0000313" key="7">
    <source>
        <dbReference type="EMBL" id="CAA9221536.1"/>
    </source>
</evidence>
<dbReference type="CDD" id="cd02440">
    <property type="entry name" value="AdoMet_MTases"/>
    <property type="match status" value="1"/>
</dbReference>
<proteinExistence type="inferred from homology"/>
<feature type="binding site" evidence="5">
    <location>
        <position position="82"/>
    </location>
    <ligand>
        <name>S-adenosyl-L-methionine</name>
        <dbReference type="ChEBI" id="CHEBI:59789"/>
    </ligand>
</feature>
<reference evidence="7" key="1">
    <citation type="submission" date="2020-02" db="EMBL/GenBank/DDBJ databases">
        <authorList>
            <person name="Meier V. D."/>
        </authorList>
    </citation>
    <scope>NUCLEOTIDE SEQUENCE</scope>
    <source>
        <strain evidence="7">AVDCRST_MAG50</strain>
    </source>
</reference>
<dbReference type="InterPro" id="IPR020598">
    <property type="entry name" value="rRNA_Ade_methylase_Trfase_N"/>
</dbReference>
<dbReference type="PROSITE" id="PS51689">
    <property type="entry name" value="SAM_RNA_A_N6_MT"/>
    <property type="match status" value="1"/>
</dbReference>
<dbReference type="GO" id="GO:0000179">
    <property type="term" value="F:rRNA (adenine-N6,N6-)-dimethyltransferase activity"/>
    <property type="evidence" value="ECO:0007669"/>
    <property type="project" value="UniProtKB-UniRule"/>
</dbReference>
<dbReference type="EMBL" id="CADCTF010000030">
    <property type="protein sequence ID" value="CAA9221536.1"/>
    <property type="molecule type" value="Genomic_DNA"/>
</dbReference>
<evidence type="ECO:0000256" key="4">
    <source>
        <dbReference type="ARBA" id="ARBA00022884"/>
    </source>
</evidence>
<dbReference type="SMART" id="SM00650">
    <property type="entry name" value="rADc"/>
    <property type="match status" value="1"/>
</dbReference>
<evidence type="ECO:0000256" key="3">
    <source>
        <dbReference type="ARBA" id="ARBA00022691"/>
    </source>
</evidence>
<feature type="binding site" evidence="5">
    <location>
        <position position="98"/>
    </location>
    <ligand>
        <name>S-adenosyl-L-methionine</name>
        <dbReference type="ChEBI" id="CHEBI:59789"/>
    </ligand>
</feature>
<name>A0A6J4HEU1_9ACTN</name>
<keyword evidence="4 5" id="KW-0694">RNA-binding</keyword>
<evidence type="ECO:0000256" key="5">
    <source>
        <dbReference type="PROSITE-ProRule" id="PRU01026"/>
    </source>
</evidence>
<comment type="similarity">
    <text evidence="5">Belongs to the class I-like SAM-binding methyltransferase superfamily. rRNA adenine N(6)-methyltransferase family.</text>
</comment>
<dbReference type="Gene3D" id="3.40.50.150">
    <property type="entry name" value="Vaccinia Virus protein VP39"/>
    <property type="match status" value="1"/>
</dbReference>
<dbReference type="AlphaFoldDB" id="A0A6J4HEU1"/>
<feature type="binding site" evidence="5">
    <location>
        <position position="58"/>
    </location>
    <ligand>
        <name>S-adenosyl-L-methionine</name>
        <dbReference type="ChEBI" id="CHEBI:59789"/>
    </ligand>
</feature>
<keyword evidence="3 5" id="KW-0949">S-adenosyl-L-methionine</keyword>
<dbReference type="PANTHER" id="PTHR11727:SF7">
    <property type="entry name" value="DIMETHYLADENOSINE TRANSFERASE-RELATED"/>
    <property type="match status" value="1"/>
</dbReference>
<sequence length="188" mass="20200">MSGAAGPWGWHQLDRRWCRRLVEQADIRPGELVLDVGAGTGAITSELVDAGARVVAVELHARRAATLRNRFAGRPVKVVQADASALRLPGRPFKVVANPPFAISTALLRQLTNPRSHLEQAALVLPAWAAVRWAAGRGVGGIASRSRFTIELGSRVPARGFRPAPPEAARLLLIRRSGPTPRRAPRSG</sequence>
<protein>
    <recommendedName>
        <fullName evidence="6">Ribosomal RNA adenine methylase transferase N-terminal domain-containing protein</fullName>
    </recommendedName>
</protein>
<keyword evidence="1 5" id="KW-0489">Methyltransferase</keyword>
<dbReference type="GO" id="GO:0003723">
    <property type="term" value="F:RNA binding"/>
    <property type="evidence" value="ECO:0007669"/>
    <property type="project" value="UniProtKB-UniRule"/>
</dbReference>
<dbReference type="PANTHER" id="PTHR11727">
    <property type="entry name" value="DIMETHYLADENOSINE TRANSFERASE"/>
    <property type="match status" value="1"/>
</dbReference>
<dbReference type="Pfam" id="PF00398">
    <property type="entry name" value="RrnaAD"/>
    <property type="match status" value="1"/>
</dbReference>
<dbReference type="InterPro" id="IPR001737">
    <property type="entry name" value="KsgA/Erm"/>
</dbReference>
<feature type="domain" description="Ribosomal RNA adenine methylase transferase N-terminal" evidence="6">
    <location>
        <begin position="17"/>
        <end position="177"/>
    </location>
</feature>
<organism evidence="7">
    <name type="scientific">uncultured Acidimicrobiales bacterium</name>
    <dbReference type="NCBI Taxonomy" id="310071"/>
    <lineage>
        <taxon>Bacteria</taxon>
        <taxon>Bacillati</taxon>
        <taxon>Actinomycetota</taxon>
        <taxon>Acidimicrobiia</taxon>
        <taxon>Acidimicrobiales</taxon>
        <taxon>environmental samples</taxon>
    </lineage>
</organism>
<gene>
    <name evidence="7" type="ORF">AVDCRST_MAG50-608</name>
</gene>
<feature type="binding site" evidence="5">
    <location>
        <position position="37"/>
    </location>
    <ligand>
        <name>S-adenosyl-L-methionine</name>
        <dbReference type="ChEBI" id="CHEBI:59789"/>
    </ligand>
</feature>
<accession>A0A6J4HEU1</accession>
<keyword evidence="2 5" id="KW-0808">Transferase</keyword>
<evidence type="ECO:0000256" key="1">
    <source>
        <dbReference type="ARBA" id="ARBA00022603"/>
    </source>
</evidence>
<dbReference type="InterPro" id="IPR029063">
    <property type="entry name" value="SAM-dependent_MTases_sf"/>
</dbReference>
<evidence type="ECO:0000256" key="2">
    <source>
        <dbReference type="ARBA" id="ARBA00022679"/>
    </source>
</evidence>